<evidence type="ECO:0000259" key="2">
    <source>
        <dbReference type="Pfam" id="PF13786"/>
    </source>
</evidence>
<organism evidence="3 4">
    <name type="scientific">Sutcliffiella cohnii</name>
    <dbReference type="NCBI Taxonomy" id="33932"/>
    <lineage>
        <taxon>Bacteria</taxon>
        <taxon>Bacillati</taxon>
        <taxon>Bacillota</taxon>
        <taxon>Bacilli</taxon>
        <taxon>Bacillales</taxon>
        <taxon>Bacillaceae</taxon>
        <taxon>Sutcliffiella</taxon>
    </lineage>
</organism>
<evidence type="ECO:0000313" key="3">
    <source>
        <dbReference type="EMBL" id="AST89833.1"/>
    </source>
</evidence>
<keyword evidence="4" id="KW-1185">Reference proteome</keyword>
<dbReference type="Pfam" id="PF13786">
    <property type="entry name" value="DUF4179"/>
    <property type="match status" value="1"/>
</dbReference>
<feature type="domain" description="DUF4179" evidence="2">
    <location>
        <begin position="44"/>
        <end position="132"/>
    </location>
</feature>
<dbReference type="InterPro" id="IPR025436">
    <property type="entry name" value="DUF4179"/>
</dbReference>
<name>A0A223KKE7_9BACI</name>
<dbReference type="EMBL" id="CP018866">
    <property type="protein sequence ID" value="AST89833.1"/>
    <property type="molecule type" value="Genomic_DNA"/>
</dbReference>
<sequence>MNSEKKQFQQRVEQIDIPEEKLTTAINEAMKKGEKAKSKFQRAKRYIYSFAIAVVLLLAIMGSGFISPAMANMLTHIPIIGSVFVHEDVGLKEALEKGLVFPVNQTIVDKDIPITITNVYYDQSRLVIGYEIPLDDEGAEVGILNYNITINGLTLLSSQSTGAAEDNKFKGLIQTSSTLPDSFTLQVSFNKVFNTMGNWDFTIPVFVNDDYEYYLVHSTIEDEGYEFHMEEMILTPSGTKITVNVHTPFARKEEELSFSIYGENGKKLELIETKLQKERDSKSGIEIWSGTVFFAPIKKDDKITIVPGYLSANKKLVELNRLSMNIDIAELENKILTNDILDLVHIIPDMRTYMEDKIVEEVAEQLQIELGEYLIAELSALDTKFSIEYQKKQRLVHGMVEPIALLKDSSGIIIYKKSSGENVVTVIENINNEWVIVEEKTFKGISFNDLEETYNNEF</sequence>
<keyword evidence="1" id="KW-1133">Transmembrane helix</keyword>
<evidence type="ECO:0000313" key="4">
    <source>
        <dbReference type="Proteomes" id="UP000215224"/>
    </source>
</evidence>
<reference evidence="3 4" key="1">
    <citation type="submission" date="2016-12" db="EMBL/GenBank/DDBJ databases">
        <title>The whole genome sequencing and assembly of Bacillus cohnii DSM 6307T strain.</title>
        <authorList>
            <person name="Lee Y.-J."/>
            <person name="Yi H."/>
            <person name="Bahn Y.-S."/>
            <person name="Kim J.F."/>
            <person name="Lee D.-W."/>
        </authorList>
    </citation>
    <scope>NUCLEOTIDE SEQUENCE [LARGE SCALE GENOMIC DNA]</scope>
    <source>
        <strain evidence="3 4">DSM 6307</strain>
    </source>
</reference>
<protein>
    <recommendedName>
        <fullName evidence="2">DUF4179 domain-containing protein</fullName>
    </recommendedName>
</protein>
<dbReference type="Gene3D" id="2.60.40.1630">
    <property type="entry name" value="bacillus anthracis domain"/>
    <property type="match status" value="1"/>
</dbReference>
<dbReference type="AlphaFoldDB" id="A0A223KKE7"/>
<keyword evidence="1" id="KW-0472">Membrane</keyword>
<keyword evidence="1" id="KW-0812">Transmembrane</keyword>
<feature type="transmembrane region" description="Helical" evidence="1">
    <location>
        <begin position="46"/>
        <end position="66"/>
    </location>
</feature>
<evidence type="ECO:0000256" key="1">
    <source>
        <dbReference type="SAM" id="Phobius"/>
    </source>
</evidence>
<dbReference type="KEGG" id="bcoh:BC6307_00355"/>
<dbReference type="STRING" id="1314751.GCA_001591425_02314"/>
<gene>
    <name evidence="3" type="ORF">BC6307_00355</name>
</gene>
<dbReference type="Proteomes" id="UP000215224">
    <property type="component" value="Chromosome"/>
</dbReference>
<accession>A0A223KKE7</accession>
<proteinExistence type="predicted"/>
<dbReference type="RefSeq" id="WP_066416160.1">
    <property type="nucleotide sequence ID" value="NZ_CP018866.1"/>
</dbReference>